<reference evidence="4 5" key="1">
    <citation type="submission" date="2020-02" db="EMBL/GenBank/DDBJ databases">
        <authorList>
            <person name="Kim M.K."/>
        </authorList>
    </citation>
    <scope>NUCLEOTIDE SEQUENCE [LARGE SCALE GENOMIC DNA]</scope>
    <source>
        <strain evidence="4 5">17J57-3</strain>
    </source>
</reference>
<name>A0A6B3SXQ8_9BURK</name>
<keyword evidence="5" id="KW-1185">Reference proteome</keyword>
<dbReference type="SMART" id="SM01119">
    <property type="entry name" value="D-ser_dehydrat"/>
    <property type="match status" value="1"/>
</dbReference>
<evidence type="ECO:0000313" key="5">
    <source>
        <dbReference type="Proteomes" id="UP000482155"/>
    </source>
</evidence>
<accession>A0A6B3SXQ8</accession>
<dbReference type="InterPro" id="IPR029066">
    <property type="entry name" value="PLP-binding_barrel"/>
</dbReference>
<dbReference type="SUPFAM" id="SSF51419">
    <property type="entry name" value="PLP-binding barrel"/>
    <property type="match status" value="1"/>
</dbReference>
<dbReference type="PANTHER" id="PTHR28004:SF8">
    <property type="entry name" value="D-SERINE DEAMINASE"/>
    <property type="match status" value="1"/>
</dbReference>
<dbReference type="Pfam" id="PF01168">
    <property type="entry name" value="Ala_racemase_N"/>
    <property type="match status" value="1"/>
</dbReference>
<dbReference type="Gene3D" id="3.20.20.10">
    <property type="entry name" value="Alanine racemase"/>
    <property type="match status" value="1"/>
</dbReference>
<sequence>MLDLHSIESSLLDKRLKGYPFDADPCAVRDIDARGWNVLRGDLPFPLAVLRESALDHNLRWMADFAAASGVLLAPHGKTTMAPQLFDRQLRAGAWGMTLANMQQVDLCVDLGLRKIIVANQLAGRLDVEHAGRLQERHPDLQLFFLVDSPAQLRLISEVAAQGNFRRPCTVLLELGVPDGRTGCRDMDEALDLARQVAASGHAVLAGVECYEALHLRADSEADRPLVEEQLDRMHRFALQCDAERLFGLPEIILSAGGSAVFDLVARGLPLALSKPVLPILRSGCYVTHDSGFYERFVQLLLARTDPAWRQRGGLHPALEVWVQVQSRPEPGLAILAMGKRDASYDLGMPAPLRWAREGEVKNAGSGWTITRMNDQHAYLALPADAPLQVGDLVACGISHPCTTFDKWRWLPLVNDAYDVTGACRTFF</sequence>
<comment type="similarity">
    <text evidence="1">Belongs to the DSD1 family.</text>
</comment>
<gene>
    <name evidence="4" type="ORF">G3574_25160</name>
</gene>
<dbReference type="AlphaFoldDB" id="A0A6B3SXQ8"/>
<dbReference type="RefSeq" id="WP_163968314.1">
    <property type="nucleotide sequence ID" value="NZ_JAAIVB010000079.1"/>
</dbReference>
<evidence type="ECO:0000259" key="3">
    <source>
        <dbReference type="SMART" id="SM01119"/>
    </source>
</evidence>
<proteinExistence type="inferred from homology"/>
<dbReference type="InterPro" id="IPR001608">
    <property type="entry name" value="Ala_racemase_N"/>
</dbReference>
<dbReference type="Gene3D" id="2.40.37.20">
    <property type="entry name" value="D-serine dehydratase-like domain"/>
    <property type="match status" value="1"/>
</dbReference>
<dbReference type="EMBL" id="JAAIVB010000079">
    <property type="protein sequence ID" value="NEX64385.1"/>
    <property type="molecule type" value="Genomic_DNA"/>
</dbReference>
<dbReference type="GO" id="GO:0016829">
    <property type="term" value="F:lyase activity"/>
    <property type="evidence" value="ECO:0007669"/>
    <property type="project" value="UniProtKB-KW"/>
</dbReference>
<dbReference type="InterPro" id="IPR026956">
    <property type="entry name" value="D-ser_dehydrat-like_dom"/>
</dbReference>
<protein>
    <submittedName>
        <fullName evidence="4">Amino acid deaminase</fullName>
    </submittedName>
</protein>
<dbReference type="Pfam" id="PF14031">
    <property type="entry name" value="D-ser_dehydrat"/>
    <property type="match status" value="1"/>
</dbReference>
<evidence type="ECO:0000256" key="1">
    <source>
        <dbReference type="ARBA" id="ARBA00005323"/>
    </source>
</evidence>
<dbReference type="PANTHER" id="PTHR28004">
    <property type="entry name" value="ZGC:162816-RELATED"/>
    <property type="match status" value="1"/>
</dbReference>
<keyword evidence="2" id="KW-0456">Lyase</keyword>
<dbReference type="Proteomes" id="UP000482155">
    <property type="component" value="Unassembled WGS sequence"/>
</dbReference>
<dbReference type="CDD" id="cd06818">
    <property type="entry name" value="PLPDE_III_cryptic_DSD"/>
    <property type="match status" value="1"/>
</dbReference>
<dbReference type="InterPro" id="IPR051466">
    <property type="entry name" value="D-amino_acid_metab_enzyme"/>
</dbReference>
<evidence type="ECO:0000313" key="4">
    <source>
        <dbReference type="EMBL" id="NEX64385.1"/>
    </source>
</evidence>
<comment type="caution">
    <text evidence="4">The sequence shown here is derived from an EMBL/GenBank/DDBJ whole genome shotgun (WGS) entry which is preliminary data.</text>
</comment>
<evidence type="ECO:0000256" key="2">
    <source>
        <dbReference type="ARBA" id="ARBA00023239"/>
    </source>
</evidence>
<feature type="domain" description="D-serine dehydratase-like" evidence="3">
    <location>
        <begin position="318"/>
        <end position="415"/>
    </location>
</feature>
<dbReference type="InterPro" id="IPR042208">
    <property type="entry name" value="D-ser_dehydrat-like_sf"/>
</dbReference>
<organism evidence="4 5">
    <name type="scientific">Noviherbaspirillum galbum</name>
    <dbReference type="NCBI Taxonomy" id="2709383"/>
    <lineage>
        <taxon>Bacteria</taxon>
        <taxon>Pseudomonadati</taxon>
        <taxon>Pseudomonadota</taxon>
        <taxon>Betaproteobacteria</taxon>
        <taxon>Burkholderiales</taxon>
        <taxon>Oxalobacteraceae</taxon>
        <taxon>Noviherbaspirillum</taxon>
    </lineage>
</organism>